<evidence type="ECO:0000256" key="2">
    <source>
        <dbReference type="ARBA" id="ARBA00022679"/>
    </source>
</evidence>
<sequence length="445" mass="49481">MSIPASTVVEIKWEGKVCEAEVIEFLPEGKGRYKEKSYIVGNPSDVDGPEWEAELSSSEDEDVDKTSPNVYGWGSTTDRYVEANEMQVVSGAWFIIKMILTAAESGKYKEKKINVFSLAGGKGSEIDALLKRGIPASKIRCFFSELMTEKVDMALRMNLVELGVEHYWLGPLGDPEMFSRIDTYKKKFGKADFCFASPPCQDFSLAGKQRGVEGENGQLFSKAVEVIRKLGDQENPRFVWMIENTDMKEKTLEELNEMCGVAAFKSNAQEVWSSCRRSRLIWTNFLPGPLTKNPNGDLKNVLVNKSANAVIGAGQRGEGESYFNTIKAGGHDNKVVEGEQDSKPTHLELERLHNCSSTELGYPASIDCSSGELVAAKGPDGKLLPKIKFTDEQRMKIIGNSVHAEWISQLMRPIMCMFRAVTDDDEVIVDQLLTSSMKFMEGEEG</sequence>
<evidence type="ECO:0000256" key="1">
    <source>
        <dbReference type="ARBA" id="ARBA00022603"/>
    </source>
</evidence>
<dbReference type="GO" id="GO:0008168">
    <property type="term" value="F:methyltransferase activity"/>
    <property type="evidence" value="ECO:0007669"/>
    <property type="project" value="UniProtKB-KW"/>
</dbReference>
<protein>
    <recommendedName>
        <fullName evidence="6">DNA (cytosine-5-)-methyltransferase</fullName>
    </recommendedName>
</protein>
<dbReference type="Pfam" id="PF00145">
    <property type="entry name" value="DNA_methylase"/>
    <property type="match status" value="1"/>
</dbReference>
<name>A0A9W7EA56_9STRA</name>
<evidence type="ECO:0000313" key="4">
    <source>
        <dbReference type="EMBL" id="GMH68548.1"/>
    </source>
</evidence>
<evidence type="ECO:0000256" key="3">
    <source>
        <dbReference type="SAM" id="MobiDB-lite"/>
    </source>
</evidence>
<feature type="compositionally biased region" description="Acidic residues" evidence="3">
    <location>
        <begin position="47"/>
        <end position="63"/>
    </location>
</feature>
<dbReference type="OrthoDB" id="10339171at2759"/>
<dbReference type="SUPFAM" id="SSF53335">
    <property type="entry name" value="S-adenosyl-L-methionine-dependent methyltransferases"/>
    <property type="match status" value="1"/>
</dbReference>
<reference evidence="5" key="1">
    <citation type="journal article" date="2023" name="Commun. Biol.">
        <title>Genome analysis of Parmales, the sister group of diatoms, reveals the evolutionary specialization of diatoms from phago-mixotrophs to photoautotrophs.</title>
        <authorList>
            <person name="Ban H."/>
            <person name="Sato S."/>
            <person name="Yoshikawa S."/>
            <person name="Yamada K."/>
            <person name="Nakamura Y."/>
            <person name="Ichinomiya M."/>
            <person name="Sato N."/>
            <person name="Blanc-Mathieu R."/>
            <person name="Endo H."/>
            <person name="Kuwata A."/>
            <person name="Ogata H."/>
        </authorList>
    </citation>
    <scope>NUCLEOTIDE SEQUENCE [LARGE SCALE GENOMIC DNA]</scope>
    <source>
        <strain evidence="5">NIES 3701</strain>
    </source>
</reference>
<evidence type="ECO:0000313" key="5">
    <source>
        <dbReference type="Proteomes" id="UP001165085"/>
    </source>
</evidence>
<gene>
    <name evidence="4" type="ORF">TrST_g11981</name>
</gene>
<proteinExistence type="predicted"/>
<dbReference type="AlphaFoldDB" id="A0A9W7EA56"/>
<comment type="caution">
    <text evidence="4">The sequence shown here is derived from an EMBL/GenBank/DDBJ whole genome shotgun (WGS) entry which is preliminary data.</text>
</comment>
<dbReference type="InterPro" id="IPR001525">
    <property type="entry name" value="C5_MeTfrase"/>
</dbReference>
<dbReference type="Proteomes" id="UP001165085">
    <property type="component" value="Unassembled WGS sequence"/>
</dbReference>
<organism evidence="4 5">
    <name type="scientific">Triparma strigata</name>
    <dbReference type="NCBI Taxonomy" id="1606541"/>
    <lineage>
        <taxon>Eukaryota</taxon>
        <taxon>Sar</taxon>
        <taxon>Stramenopiles</taxon>
        <taxon>Ochrophyta</taxon>
        <taxon>Bolidophyceae</taxon>
        <taxon>Parmales</taxon>
        <taxon>Triparmaceae</taxon>
        <taxon>Triparma</taxon>
    </lineage>
</organism>
<accession>A0A9W7EA56</accession>
<keyword evidence="2" id="KW-0808">Transferase</keyword>
<dbReference type="GO" id="GO:0032259">
    <property type="term" value="P:methylation"/>
    <property type="evidence" value="ECO:0007669"/>
    <property type="project" value="UniProtKB-KW"/>
</dbReference>
<evidence type="ECO:0008006" key="6">
    <source>
        <dbReference type="Google" id="ProtNLM"/>
    </source>
</evidence>
<dbReference type="InterPro" id="IPR029063">
    <property type="entry name" value="SAM-dependent_MTases_sf"/>
</dbReference>
<feature type="region of interest" description="Disordered" evidence="3">
    <location>
        <begin position="44"/>
        <end position="67"/>
    </location>
</feature>
<keyword evidence="1" id="KW-0489">Methyltransferase</keyword>
<dbReference type="Gene3D" id="3.40.50.150">
    <property type="entry name" value="Vaccinia Virus protein VP39"/>
    <property type="match status" value="1"/>
</dbReference>
<keyword evidence="5" id="KW-1185">Reference proteome</keyword>
<dbReference type="EMBL" id="BRXY01000126">
    <property type="protein sequence ID" value="GMH68548.1"/>
    <property type="molecule type" value="Genomic_DNA"/>
</dbReference>